<name>A0ABQ8UDM3_9EUKA</name>
<reference evidence="2" key="1">
    <citation type="journal article" date="2022" name="bioRxiv">
        <title>Genomics of Preaxostyla Flagellates Illuminates Evolutionary Transitions and the Path Towards Mitochondrial Loss.</title>
        <authorList>
            <person name="Novak L.V.F."/>
            <person name="Treitli S.C."/>
            <person name="Pyrih J."/>
            <person name="Halakuc P."/>
            <person name="Pipaliya S.V."/>
            <person name="Vacek V."/>
            <person name="Brzon O."/>
            <person name="Soukal P."/>
            <person name="Eme L."/>
            <person name="Dacks J.B."/>
            <person name="Karnkowska A."/>
            <person name="Elias M."/>
            <person name="Hampl V."/>
        </authorList>
    </citation>
    <scope>NUCLEOTIDE SEQUENCE</scope>
    <source>
        <strain evidence="2">RCP-MX</strain>
    </source>
</reference>
<feature type="compositionally biased region" description="Polar residues" evidence="1">
    <location>
        <begin position="1"/>
        <end position="12"/>
    </location>
</feature>
<evidence type="ECO:0000256" key="1">
    <source>
        <dbReference type="SAM" id="MobiDB-lite"/>
    </source>
</evidence>
<proteinExistence type="predicted"/>
<comment type="caution">
    <text evidence="2">The sequence shown here is derived from an EMBL/GenBank/DDBJ whole genome shotgun (WGS) entry which is preliminary data.</text>
</comment>
<sequence length="479" mass="50079">MAQPPSRTNDSGSEAPASAAPASEAVTPSSSSASLQAPRWMTCMPAYNCVGLPFDVSIHADHLLRGRALETETISAACFFSEAMGPLSPPPTSEDYPADALPEPSDALPESSDALPEPSDALPGSSDALPESSGALPESSDALPEPSDALPEPSDALPGSSDALPESSDALPESSGALPEPSDALPGSSDVRAGVADDDTPLFPIKVNSDQQRVDALAQLCHECFVPAHGLFLGSAGPATLDDCKVPSVYVDDECASVMEHRIATRGEGVKPAVSWEGEILWAGPPGQLSGIIEAFLAGGPTLGNPGPTPPTGGNKDLPECFRRWADRLARLAARLTANPPGEEQGLIVPSWVLLGDGTEWQLIKASKPLHGWVSRDPLREPLYDGVPLQGASKRPFFETVNHVEAPQATRTAAGLTLHQTALTILRLGDGRAGFCPTEGTLLTRADADRYVKDCGGHPLIRQMALCLTRHPTDPQTCT</sequence>
<keyword evidence="3" id="KW-1185">Reference proteome</keyword>
<gene>
    <name evidence="2" type="ORF">PAPYR_10229</name>
</gene>
<evidence type="ECO:0000313" key="2">
    <source>
        <dbReference type="EMBL" id="KAJ4454935.1"/>
    </source>
</evidence>
<dbReference type="EMBL" id="JAPMOS010000127">
    <property type="protein sequence ID" value="KAJ4454935.1"/>
    <property type="molecule type" value="Genomic_DNA"/>
</dbReference>
<protein>
    <submittedName>
        <fullName evidence="2">Uncharacterized protein</fullName>
    </submittedName>
</protein>
<accession>A0ABQ8UDM3</accession>
<dbReference type="Proteomes" id="UP001141327">
    <property type="component" value="Unassembled WGS sequence"/>
</dbReference>
<evidence type="ECO:0000313" key="3">
    <source>
        <dbReference type="Proteomes" id="UP001141327"/>
    </source>
</evidence>
<feature type="compositionally biased region" description="Low complexity" evidence="1">
    <location>
        <begin position="13"/>
        <end position="34"/>
    </location>
</feature>
<feature type="region of interest" description="Disordered" evidence="1">
    <location>
        <begin position="1"/>
        <end position="34"/>
    </location>
</feature>
<feature type="region of interest" description="Disordered" evidence="1">
    <location>
        <begin position="85"/>
        <end position="197"/>
    </location>
</feature>
<organism evidence="2 3">
    <name type="scientific">Paratrimastix pyriformis</name>
    <dbReference type="NCBI Taxonomy" id="342808"/>
    <lineage>
        <taxon>Eukaryota</taxon>
        <taxon>Metamonada</taxon>
        <taxon>Preaxostyla</taxon>
        <taxon>Paratrimastigidae</taxon>
        <taxon>Paratrimastix</taxon>
    </lineage>
</organism>